<evidence type="ECO:0000313" key="10">
    <source>
        <dbReference type="Proteomes" id="UP000694389"/>
    </source>
</evidence>
<dbReference type="FunFam" id="1.20.58.60:FF:000002">
    <property type="entry name" value="Actinin, alpha 1"/>
    <property type="match status" value="1"/>
</dbReference>
<evidence type="ECO:0000256" key="3">
    <source>
        <dbReference type="ARBA" id="ARBA00022737"/>
    </source>
</evidence>
<evidence type="ECO:0000256" key="4">
    <source>
        <dbReference type="ARBA" id="ARBA00022837"/>
    </source>
</evidence>
<protein>
    <recommendedName>
        <fullName evidence="11">Alpha-actinin-3</fullName>
    </recommendedName>
</protein>
<dbReference type="SUPFAM" id="SSF46966">
    <property type="entry name" value="Spectrin repeat"/>
    <property type="match status" value="4"/>
</dbReference>
<dbReference type="Pfam" id="PF08726">
    <property type="entry name" value="EFhand_Ca_insen"/>
    <property type="match status" value="1"/>
</dbReference>
<dbReference type="GO" id="GO:0003779">
    <property type="term" value="F:actin binding"/>
    <property type="evidence" value="ECO:0007669"/>
    <property type="project" value="UniProtKB-KW"/>
</dbReference>
<comment type="similarity">
    <text evidence="1">Belongs to the alpha-actinin family.</text>
</comment>
<dbReference type="SMART" id="SM00150">
    <property type="entry name" value="SPEC"/>
    <property type="match status" value="3"/>
</dbReference>
<dbReference type="InterPro" id="IPR014837">
    <property type="entry name" value="EF-hand_Ca_insen"/>
</dbReference>
<dbReference type="Ensembl" id="ENSDLAT00005069497.1">
    <property type="protein sequence ID" value="ENSDLAP00005074523.1"/>
    <property type="gene ID" value="ENSDLAG00005033942.1"/>
</dbReference>
<dbReference type="GO" id="GO:0015629">
    <property type="term" value="C:actin cytoskeleton"/>
    <property type="evidence" value="ECO:0007669"/>
    <property type="project" value="UniProtKB-ARBA"/>
</dbReference>
<evidence type="ECO:0000256" key="1">
    <source>
        <dbReference type="ARBA" id="ARBA00010255"/>
    </source>
</evidence>
<dbReference type="SMART" id="SM00054">
    <property type="entry name" value="EFh"/>
    <property type="match status" value="2"/>
</dbReference>
<dbReference type="FunFam" id="1.20.58.60:FF:000003">
    <property type="entry name" value="Actinin, alpha 1"/>
    <property type="match status" value="1"/>
</dbReference>
<name>A0A8P4KG18_DICLA</name>
<dbReference type="CDD" id="cd00051">
    <property type="entry name" value="EFh"/>
    <property type="match status" value="1"/>
</dbReference>
<dbReference type="CDD" id="cd00176">
    <property type="entry name" value="SPEC"/>
    <property type="match status" value="1"/>
</dbReference>
<feature type="coiled-coil region" evidence="6">
    <location>
        <begin position="378"/>
        <end position="412"/>
    </location>
</feature>
<dbReference type="PROSITE" id="PS00020">
    <property type="entry name" value="ACTININ_2"/>
    <property type="match status" value="1"/>
</dbReference>
<dbReference type="FunFam" id="1.10.238.10:FF:000156">
    <property type="entry name" value="Actinin alpha 4"/>
    <property type="match status" value="1"/>
</dbReference>
<dbReference type="Gene3D" id="1.10.418.10">
    <property type="entry name" value="Calponin-like domain"/>
    <property type="match status" value="3"/>
</dbReference>
<sequence>MTQEDDWDRDLLLDPAWEKQQRKTFTAWCNSHLRKAGTQIENIEEDFRNGLKLMLLLEVISGERLPKPDKGKMRFHKIANVNKALDFICSKGVKLVSIGAEEIVDGNGKMTLGMIWTIILRFAIQDISVEETSAKEGLLLWCQRKTAPYRNVNVQNFHISDTHLYACFFLMRDDIVNTPKPDEKAIMTYVSCFYHAFAGAEQAETAANRICKVLAVNQENEKLMEEYEKLASELLEWIRRTIPWLENRVAEQTMRSMQQKLEDFRDYRRIHKPPRVQEKCQLEINFNTLQTKLRLSNRPAFMPSEGKMVSDIANAWKGLEQVEKGYEEWLLTEIRRLERLDHLAEKFKQKCSMHESWTGGKEDLLSQKDYESASLMEIRALMRKHEAFESDLAAHQDRVEQIAAIAQELNELDYHDAATVNARCQGICDQWDNLGTLTQKRRDSLERVEKLWETIDQLYLEFAKRAAPFNNWMDGAMEDLQDMFIVHSIEEIQSLITAHDQFKATLPEADKERMATMGIHNEILKIAQTYGIKLSGINPYTNLSPQDISNKWDAVKHLVPLRDQMLQEEVARQQANERLRRQFAAQANIIGPWIQTKMEEISHVSVDIAGSLEEQMNSLKQYEQNIINYKSNIDKLEGDHQLSQESLIFDNKHTNYTMEHVRVGWEQLLTTIARTINEVENQILTRDAKGISQEQLNEFRASFNHFDRRNGMMDPDDFRACLISMGYDLGEVEFARIMTLVDPNNTGVVTFQAFIDFMTRETAETDTAEQVMASFKILASDKNYITVDELRRELPPEQAEYCISRMTRFIGTDCPTGALDYISFSSALYGESDL</sequence>
<keyword evidence="3" id="KW-0677">Repeat</keyword>
<proteinExistence type="inferred from homology"/>
<dbReference type="FunFam" id="1.20.58.60:FF:000005">
    <property type="entry name" value="Actinin alpha 1"/>
    <property type="match status" value="1"/>
</dbReference>
<dbReference type="Gene3D" id="1.20.58.60">
    <property type="match status" value="4"/>
</dbReference>
<dbReference type="CDD" id="cd21214">
    <property type="entry name" value="CH_ACTN_rpt1"/>
    <property type="match status" value="1"/>
</dbReference>
<dbReference type="InterPro" id="IPR001715">
    <property type="entry name" value="CH_dom"/>
</dbReference>
<dbReference type="SUPFAM" id="SSF47576">
    <property type="entry name" value="Calponin-homology domain, CH-domain"/>
    <property type="match status" value="1"/>
</dbReference>
<dbReference type="Pfam" id="PF00435">
    <property type="entry name" value="Spectrin"/>
    <property type="match status" value="4"/>
</dbReference>
<evidence type="ECO:0000313" key="9">
    <source>
        <dbReference type="Ensembl" id="ENSDLAP00005074523.1"/>
    </source>
</evidence>
<keyword evidence="10" id="KW-1185">Reference proteome</keyword>
<dbReference type="FunFam" id="1.10.418.10:FF:000005">
    <property type="entry name" value="Actinin alpha 4"/>
    <property type="match status" value="1"/>
</dbReference>
<evidence type="ECO:0008006" key="11">
    <source>
        <dbReference type="Google" id="ProtNLM"/>
    </source>
</evidence>
<dbReference type="InterPro" id="IPR011992">
    <property type="entry name" value="EF-hand-dom_pair"/>
</dbReference>
<dbReference type="Gene3D" id="1.10.238.10">
    <property type="entry name" value="EF-hand"/>
    <property type="match status" value="2"/>
</dbReference>
<evidence type="ECO:0000259" key="8">
    <source>
        <dbReference type="PROSITE" id="PS50222"/>
    </source>
</evidence>
<feature type="domain" description="Calponin-homology (CH)" evidence="7">
    <location>
        <begin position="19"/>
        <end position="123"/>
    </location>
</feature>
<dbReference type="GO" id="GO:0005509">
    <property type="term" value="F:calcium ion binding"/>
    <property type="evidence" value="ECO:0007669"/>
    <property type="project" value="InterPro"/>
</dbReference>
<dbReference type="PANTHER" id="PTHR11915">
    <property type="entry name" value="SPECTRIN/FILAMIN RELATED CYTOSKELETAL PROTEIN"/>
    <property type="match status" value="1"/>
</dbReference>
<dbReference type="SMART" id="SM01184">
    <property type="entry name" value="efhand_Ca_insen"/>
    <property type="match status" value="1"/>
</dbReference>
<feature type="coiled-coil region" evidence="6">
    <location>
        <begin position="612"/>
        <end position="639"/>
    </location>
</feature>
<evidence type="ECO:0000256" key="6">
    <source>
        <dbReference type="SAM" id="Coils"/>
    </source>
</evidence>
<dbReference type="InterPro" id="IPR001589">
    <property type="entry name" value="Actinin_actin-bd_CS"/>
</dbReference>
<dbReference type="SMART" id="SM00033">
    <property type="entry name" value="CH"/>
    <property type="match status" value="1"/>
</dbReference>
<reference evidence="9" key="1">
    <citation type="submission" date="2025-08" db="UniProtKB">
        <authorList>
            <consortium name="Ensembl"/>
        </authorList>
    </citation>
    <scope>IDENTIFICATION</scope>
</reference>
<dbReference type="FunFam" id="1.10.238.10:FF:000004">
    <property type="entry name" value="Actinin alpha 1"/>
    <property type="match status" value="1"/>
</dbReference>
<feature type="domain" description="EF-hand" evidence="8">
    <location>
        <begin position="729"/>
        <end position="764"/>
    </location>
</feature>
<dbReference type="Pfam" id="PF00307">
    <property type="entry name" value="CH"/>
    <property type="match status" value="1"/>
</dbReference>
<dbReference type="InterPro" id="IPR036872">
    <property type="entry name" value="CH_dom_sf"/>
</dbReference>
<dbReference type="FunFam" id="1.20.58.60:FF:000004">
    <property type="entry name" value="Actinin alpha 1"/>
    <property type="match status" value="1"/>
</dbReference>
<evidence type="ECO:0000259" key="7">
    <source>
        <dbReference type="PROSITE" id="PS50021"/>
    </source>
</evidence>
<organism evidence="9 10">
    <name type="scientific">Dicentrarchus labrax</name>
    <name type="common">European seabass</name>
    <name type="synonym">Morone labrax</name>
    <dbReference type="NCBI Taxonomy" id="13489"/>
    <lineage>
        <taxon>Eukaryota</taxon>
        <taxon>Metazoa</taxon>
        <taxon>Chordata</taxon>
        <taxon>Craniata</taxon>
        <taxon>Vertebrata</taxon>
        <taxon>Euteleostomi</taxon>
        <taxon>Actinopterygii</taxon>
        <taxon>Neopterygii</taxon>
        <taxon>Teleostei</taxon>
        <taxon>Neoteleostei</taxon>
        <taxon>Acanthomorphata</taxon>
        <taxon>Eupercaria</taxon>
        <taxon>Moronidae</taxon>
        <taxon>Dicentrarchus</taxon>
    </lineage>
</organism>
<keyword evidence="2" id="KW-0479">Metal-binding</keyword>
<evidence type="ECO:0000256" key="2">
    <source>
        <dbReference type="ARBA" id="ARBA00022723"/>
    </source>
</evidence>
<dbReference type="InterPro" id="IPR018159">
    <property type="entry name" value="Spectrin/alpha-actinin"/>
</dbReference>
<dbReference type="AlphaFoldDB" id="A0A8P4KG18"/>
<dbReference type="Proteomes" id="UP000694389">
    <property type="component" value="Unassembled WGS sequence"/>
</dbReference>
<feature type="coiled-coil region" evidence="6">
    <location>
        <begin position="213"/>
        <end position="240"/>
    </location>
</feature>
<reference evidence="9" key="2">
    <citation type="submission" date="2025-09" db="UniProtKB">
        <authorList>
            <consortium name="Ensembl"/>
        </authorList>
    </citation>
    <scope>IDENTIFICATION</scope>
</reference>
<dbReference type="GeneTree" id="ENSGT00940000153968"/>
<dbReference type="InterPro" id="IPR002048">
    <property type="entry name" value="EF_hand_dom"/>
</dbReference>
<keyword evidence="5" id="KW-0009">Actin-binding</keyword>
<feature type="domain" description="EF-hand" evidence="8">
    <location>
        <begin position="694"/>
        <end position="728"/>
    </location>
</feature>
<keyword evidence="6" id="KW-0175">Coiled coil</keyword>
<evidence type="ECO:0000256" key="5">
    <source>
        <dbReference type="ARBA" id="ARBA00023203"/>
    </source>
</evidence>
<dbReference type="PROSITE" id="PS50222">
    <property type="entry name" value="EF_HAND_2"/>
    <property type="match status" value="2"/>
</dbReference>
<dbReference type="PROSITE" id="PS50021">
    <property type="entry name" value="CH"/>
    <property type="match status" value="1"/>
</dbReference>
<dbReference type="InterPro" id="IPR002017">
    <property type="entry name" value="Spectrin_repeat"/>
</dbReference>
<keyword evidence="4" id="KW-0106">Calcium</keyword>
<dbReference type="PROSITE" id="PS00019">
    <property type="entry name" value="ACTININ_1"/>
    <property type="match status" value="1"/>
</dbReference>
<dbReference type="SUPFAM" id="SSF47473">
    <property type="entry name" value="EF-hand"/>
    <property type="match status" value="1"/>
</dbReference>
<accession>A0A8P4KG18</accession>